<accession>A0ABT5ZWM5</accession>
<comment type="caution">
    <text evidence="1">The sequence shown here is derived from an EMBL/GenBank/DDBJ whole genome shotgun (WGS) entry which is preliminary data.</text>
</comment>
<dbReference type="GO" id="GO:0008168">
    <property type="term" value="F:methyltransferase activity"/>
    <property type="evidence" value="ECO:0007669"/>
    <property type="project" value="UniProtKB-KW"/>
</dbReference>
<evidence type="ECO:0000313" key="2">
    <source>
        <dbReference type="Proteomes" id="UP001216579"/>
    </source>
</evidence>
<keyword evidence="1" id="KW-0489">Methyltransferase</keyword>
<sequence length="372" mass="41980">MSGEQHTPGTSAKRSRTATVAELRPRYQADLAQGTERFFDRRRTDCPWCGSTRLRERLRTPDLFQHKPGRFFLDECQQCGHVFQNPRLNGAGLEFYYRDFYDGLGEKDLDGVFTGPGREKMYRRRAESLKPFDRTPKNWLDVGTGHGHFCATARTVFPGTAFDGLDFSAGIELAERAGRIDRGFRGGFTELARQELLGRYDAVSMYHYLEHSTDPRGELRAAWQAIHPGGHLLIEVPDPQSRLARVLGRWWLPWLQPQHLNFLPVANLRQELTALGFTVVAEEHAEPHDTVDLLGAVWLSLNAVAPPEDAPWLTTPTDRIHRLLRAALLLAGVPALLLATTLDRLLVKPIAHRLGLSNAYRVIARRPETPPG</sequence>
<dbReference type="SUPFAM" id="SSF53335">
    <property type="entry name" value="S-adenosyl-L-methionine-dependent methyltransferases"/>
    <property type="match status" value="1"/>
</dbReference>
<name>A0ABT5ZWM5_9ACTN</name>
<dbReference type="InterPro" id="IPR029063">
    <property type="entry name" value="SAM-dependent_MTases_sf"/>
</dbReference>
<dbReference type="EMBL" id="JARJBC010000039">
    <property type="protein sequence ID" value="MDF3294226.1"/>
    <property type="molecule type" value="Genomic_DNA"/>
</dbReference>
<dbReference type="Proteomes" id="UP001216579">
    <property type="component" value="Unassembled WGS sequence"/>
</dbReference>
<keyword evidence="2" id="KW-1185">Reference proteome</keyword>
<organism evidence="1 2">
    <name type="scientific">Streptomyces silvisoli</name>
    <dbReference type="NCBI Taxonomy" id="3034235"/>
    <lineage>
        <taxon>Bacteria</taxon>
        <taxon>Bacillati</taxon>
        <taxon>Actinomycetota</taxon>
        <taxon>Actinomycetes</taxon>
        <taxon>Kitasatosporales</taxon>
        <taxon>Streptomycetaceae</taxon>
        <taxon>Streptomyces</taxon>
    </lineage>
</organism>
<dbReference type="CDD" id="cd02440">
    <property type="entry name" value="AdoMet_MTases"/>
    <property type="match status" value="1"/>
</dbReference>
<proteinExistence type="predicted"/>
<dbReference type="Gene3D" id="3.40.50.150">
    <property type="entry name" value="Vaccinia Virus protein VP39"/>
    <property type="match status" value="1"/>
</dbReference>
<gene>
    <name evidence="1" type="ORF">P3G67_34490</name>
</gene>
<dbReference type="GO" id="GO:0032259">
    <property type="term" value="P:methylation"/>
    <property type="evidence" value="ECO:0007669"/>
    <property type="project" value="UniProtKB-KW"/>
</dbReference>
<protein>
    <submittedName>
        <fullName evidence="1">Class I SAM-dependent methyltransferase</fullName>
    </submittedName>
</protein>
<reference evidence="1 2" key="1">
    <citation type="submission" date="2023-03" db="EMBL/GenBank/DDBJ databases">
        <title>Draft genome sequence of Streptomyces sp. RB6PN23 isolated from peat swamp forest in Thailand.</title>
        <authorList>
            <person name="Klaysubun C."/>
            <person name="Duangmal K."/>
        </authorList>
    </citation>
    <scope>NUCLEOTIDE SEQUENCE [LARGE SCALE GENOMIC DNA]</scope>
    <source>
        <strain evidence="1 2">RB6PN23</strain>
    </source>
</reference>
<evidence type="ECO:0000313" key="1">
    <source>
        <dbReference type="EMBL" id="MDF3294226.1"/>
    </source>
</evidence>
<dbReference type="Pfam" id="PF13489">
    <property type="entry name" value="Methyltransf_23"/>
    <property type="match status" value="1"/>
</dbReference>
<dbReference type="RefSeq" id="WP_276097029.1">
    <property type="nucleotide sequence ID" value="NZ_JARJBC010000039.1"/>
</dbReference>
<keyword evidence="1" id="KW-0808">Transferase</keyword>